<gene>
    <name evidence="3" type="ORF">CEW81_18990</name>
</gene>
<proteinExistence type="inferred from homology"/>
<comment type="similarity">
    <text evidence="1">Belongs to the AHA1 family.</text>
</comment>
<dbReference type="InterPro" id="IPR013538">
    <property type="entry name" value="ASHA1/2-like_C"/>
</dbReference>
<dbReference type="EMBL" id="CP022114">
    <property type="protein sequence ID" value="ASG63997.1"/>
    <property type="molecule type" value="Genomic_DNA"/>
</dbReference>
<dbReference type="Gene3D" id="3.30.530.20">
    <property type="match status" value="1"/>
</dbReference>
<evidence type="ECO:0000256" key="1">
    <source>
        <dbReference type="ARBA" id="ARBA00006817"/>
    </source>
</evidence>
<dbReference type="CDD" id="cd08896">
    <property type="entry name" value="SRPBCC_CalC_Aha1-like_3"/>
    <property type="match status" value="1"/>
</dbReference>
<sequence length="158" mass="18039">MSEHATDTRDLSISRLLNAPRALLWRAWTHPELLSQWWCPKPWTTEVLAFDLRPGGEFHTLMRGPDGESSDNPGCFLEIVPQERLVMTTMLTADWRPATTPFAMTVIVTFADEGSGCRYTARVLHPDDATREQHEQMGFYEGWNIVMTQLEAFANTLK</sequence>
<reference evidence="3 4" key="1">
    <citation type="submission" date="2017-06" db="EMBL/GenBank/DDBJ databases">
        <title>Origin of plasmid-mediated fosfomycin resistance gene fosA3.</title>
        <authorList>
            <person name="Ito R."/>
            <person name="Pacey M.P."/>
            <person name="Doi Y."/>
        </authorList>
    </citation>
    <scope>NUCLEOTIDE SEQUENCE [LARGE SCALE GENOMIC DNA]</scope>
    <source>
        <strain evidence="3 4">YDC799</strain>
    </source>
</reference>
<accession>A0A248KKA8</accession>
<dbReference type="SUPFAM" id="SSF55961">
    <property type="entry name" value="Bet v1-like"/>
    <property type="match status" value="1"/>
</dbReference>
<evidence type="ECO:0000313" key="4">
    <source>
        <dbReference type="Proteomes" id="UP000197098"/>
    </source>
</evidence>
<evidence type="ECO:0000259" key="2">
    <source>
        <dbReference type="Pfam" id="PF08327"/>
    </source>
</evidence>
<organism evidence="3 4">
    <name type="scientific">Kluyvera genomosp. 3</name>
    <dbReference type="NCBI Taxonomy" id="2774055"/>
    <lineage>
        <taxon>Bacteria</taxon>
        <taxon>Pseudomonadati</taxon>
        <taxon>Pseudomonadota</taxon>
        <taxon>Gammaproteobacteria</taxon>
        <taxon>Enterobacterales</taxon>
        <taxon>Enterobacteriaceae</taxon>
        <taxon>Kluyvera</taxon>
    </lineage>
</organism>
<dbReference type="Proteomes" id="UP000197098">
    <property type="component" value="Chromosome"/>
</dbReference>
<protein>
    <submittedName>
        <fullName evidence="3">Polyketide cyclase</fullName>
    </submittedName>
</protein>
<feature type="domain" description="Activator of Hsp90 ATPase homologue 1/2-like C-terminal" evidence="2">
    <location>
        <begin position="18"/>
        <end position="153"/>
    </location>
</feature>
<dbReference type="InterPro" id="IPR023393">
    <property type="entry name" value="START-like_dom_sf"/>
</dbReference>
<name>A0A248KKA8_9ENTR</name>
<evidence type="ECO:0000313" key="3">
    <source>
        <dbReference type="EMBL" id="ASG63997.1"/>
    </source>
</evidence>
<dbReference type="AlphaFoldDB" id="A0A248KKA8"/>
<dbReference type="Pfam" id="PF08327">
    <property type="entry name" value="AHSA1"/>
    <property type="match status" value="1"/>
</dbReference>